<accession>A0A5M3XWM8</accession>
<gene>
    <name evidence="4" type="ORF">Aple_082690</name>
</gene>
<keyword evidence="2" id="KW-0560">Oxidoreductase</keyword>
<dbReference type="GO" id="GO:0048038">
    <property type="term" value="F:quinone binding"/>
    <property type="evidence" value="ECO:0007669"/>
    <property type="project" value="TreeGrafter"/>
</dbReference>
<dbReference type="AlphaFoldDB" id="A0A5M3XWM8"/>
<proteinExistence type="inferred from homology"/>
<dbReference type="InterPro" id="IPR036291">
    <property type="entry name" value="NAD(P)-bd_dom_sf"/>
</dbReference>
<name>A0A5M3XWM8_9ACTN</name>
<keyword evidence="3" id="KW-0812">Transmembrane</keyword>
<dbReference type="PRINTS" id="PR00081">
    <property type="entry name" value="GDHRDH"/>
</dbReference>
<keyword evidence="3" id="KW-1133">Transmembrane helix</keyword>
<evidence type="ECO:0000313" key="4">
    <source>
        <dbReference type="EMBL" id="GES25370.1"/>
    </source>
</evidence>
<dbReference type="PRINTS" id="PR00080">
    <property type="entry name" value="SDRFAMILY"/>
</dbReference>
<organism evidence="4 5">
    <name type="scientific">Acrocarpospora pleiomorpha</name>
    <dbReference type="NCBI Taxonomy" id="90975"/>
    <lineage>
        <taxon>Bacteria</taxon>
        <taxon>Bacillati</taxon>
        <taxon>Actinomycetota</taxon>
        <taxon>Actinomycetes</taxon>
        <taxon>Streptosporangiales</taxon>
        <taxon>Streptosporangiaceae</taxon>
        <taxon>Acrocarpospora</taxon>
    </lineage>
</organism>
<dbReference type="SUPFAM" id="SSF51735">
    <property type="entry name" value="NAD(P)-binding Rossmann-fold domains"/>
    <property type="match status" value="1"/>
</dbReference>
<dbReference type="CDD" id="cd05233">
    <property type="entry name" value="SDR_c"/>
    <property type="match status" value="1"/>
</dbReference>
<dbReference type="InterPro" id="IPR002347">
    <property type="entry name" value="SDR_fam"/>
</dbReference>
<dbReference type="OrthoDB" id="286404at2"/>
<dbReference type="EMBL" id="BLAF01000066">
    <property type="protein sequence ID" value="GES25370.1"/>
    <property type="molecule type" value="Genomic_DNA"/>
</dbReference>
<comment type="similarity">
    <text evidence="1">Belongs to the short-chain dehydrogenases/reductases (SDR) family.</text>
</comment>
<dbReference type="RefSeq" id="WP_155350147.1">
    <property type="nucleotide sequence ID" value="NZ_BAAAHM010000001.1"/>
</dbReference>
<keyword evidence="5" id="KW-1185">Reference proteome</keyword>
<dbReference type="FunFam" id="3.40.50.720:FF:000084">
    <property type="entry name" value="Short-chain dehydrogenase reductase"/>
    <property type="match status" value="1"/>
</dbReference>
<dbReference type="Proteomes" id="UP000377595">
    <property type="component" value="Unassembled WGS sequence"/>
</dbReference>
<dbReference type="PANTHER" id="PTHR42760">
    <property type="entry name" value="SHORT-CHAIN DEHYDROGENASES/REDUCTASES FAMILY MEMBER"/>
    <property type="match status" value="1"/>
</dbReference>
<sequence length="238" mass="24052">MIVEEFHGAVAVVTGAGSGIGHGVVTALAARGAQVVAADLDPAGLPEAPGIRTVTADVTSPGDVRRVFAAADSLGGADLLVNAAGIAVTRPLLEHTDDDWDRVLAVNLKGSFLCLREAARTMTARRRGSVVNVSSIVSIIASPTPEIAYDASKGGVSQLTRSAAAELGPHGVRVNAVAPGPVPTALYGPPAGAVARNIPLGRLGTVEDIVAPILFLCSTAAAWITGHVLVVDGGRVLR</sequence>
<dbReference type="Pfam" id="PF13561">
    <property type="entry name" value="adh_short_C2"/>
    <property type="match status" value="1"/>
</dbReference>
<dbReference type="PANTHER" id="PTHR42760:SF133">
    <property type="entry name" value="3-OXOACYL-[ACYL-CARRIER-PROTEIN] REDUCTASE"/>
    <property type="match status" value="1"/>
</dbReference>
<reference evidence="4 5" key="1">
    <citation type="submission" date="2019-10" db="EMBL/GenBank/DDBJ databases">
        <title>Whole genome shotgun sequence of Acrocarpospora pleiomorpha NBRC 16267.</title>
        <authorList>
            <person name="Ichikawa N."/>
            <person name="Kimura A."/>
            <person name="Kitahashi Y."/>
            <person name="Komaki H."/>
            <person name="Oguchi A."/>
        </authorList>
    </citation>
    <scope>NUCLEOTIDE SEQUENCE [LARGE SCALE GENOMIC DNA]</scope>
    <source>
        <strain evidence="4 5">NBRC 16267</strain>
    </source>
</reference>
<dbReference type="GO" id="GO:0016616">
    <property type="term" value="F:oxidoreductase activity, acting on the CH-OH group of donors, NAD or NADP as acceptor"/>
    <property type="evidence" value="ECO:0007669"/>
    <property type="project" value="TreeGrafter"/>
</dbReference>
<evidence type="ECO:0000313" key="5">
    <source>
        <dbReference type="Proteomes" id="UP000377595"/>
    </source>
</evidence>
<dbReference type="Gene3D" id="3.40.50.720">
    <property type="entry name" value="NAD(P)-binding Rossmann-like Domain"/>
    <property type="match status" value="1"/>
</dbReference>
<evidence type="ECO:0000256" key="3">
    <source>
        <dbReference type="SAM" id="Phobius"/>
    </source>
</evidence>
<evidence type="ECO:0000256" key="2">
    <source>
        <dbReference type="ARBA" id="ARBA00023002"/>
    </source>
</evidence>
<dbReference type="GO" id="GO:0006633">
    <property type="term" value="P:fatty acid biosynthetic process"/>
    <property type="evidence" value="ECO:0007669"/>
    <property type="project" value="TreeGrafter"/>
</dbReference>
<evidence type="ECO:0000256" key="1">
    <source>
        <dbReference type="ARBA" id="ARBA00006484"/>
    </source>
</evidence>
<keyword evidence="3" id="KW-0472">Membrane</keyword>
<comment type="caution">
    <text evidence="4">The sequence shown here is derived from an EMBL/GenBank/DDBJ whole genome shotgun (WGS) entry which is preliminary data.</text>
</comment>
<protein>
    <submittedName>
        <fullName evidence="4">Short-chain dehydrogenase</fullName>
    </submittedName>
</protein>
<feature type="transmembrane region" description="Helical" evidence="3">
    <location>
        <begin position="209"/>
        <end position="231"/>
    </location>
</feature>